<feature type="domain" description="4Fe-4S ferredoxin-type" evidence="8">
    <location>
        <begin position="386"/>
        <end position="419"/>
    </location>
</feature>
<evidence type="ECO:0000256" key="2">
    <source>
        <dbReference type="ARBA" id="ARBA00022723"/>
    </source>
</evidence>
<protein>
    <recommendedName>
        <fullName evidence="11">4Fe-4S ferredoxin-type domain-containing protein</fullName>
    </recommendedName>
</protein>
<gene>
    <name evidence="10" type="ORF">LCGC14_2302950</name>
</gene>
<dbReference type="SUPFAM" id="SSF54862">
    <property type="entry name" value="4Fe-4S ferredoxins"/>
    <property type="match status" value="1"/>
</dbReference>
<name>A0A0F9FHT8_9ZZZZ</name>
<comment type="caution">
    <text evidence="10">The sequence shown here is derived from an EMBL/GenBank/DDBJ whole genome shotgun (WGS) entry which is preliminary data.</text>
</comment>
<evidence type="ECO:0000256" key="6">
    <source>
        <dbReference type="ARBA" id="ARBA00023004"/>
    </source>
</evidence>
<dbReference type="InterPro" id="IPR039565">
    <property type="entry name" value="BamD-like"/>
</dbReference>
<dbReference type="Gene3D" id="3.40.50.740">
    <property type="match status" value="1"/>
</dbReference>
<evidence type="ECO:0000256" key="7">
    <source>
        <dbReference type="ARBA" id="ARBA00023014"/>
    </source>
</evidence>
<keyword evidence="1" id="KW-0004">4Fe-4S</keyword>
<dbReference type="InterPro" id="IPR011990">
    <property type="entry name" value="TPR-like_helical_dom_sf"/>
</dbReference>
<dbReference type="Pfam" id="PF13525">
    <property type="entry name" value="YfiO"/>
    <property type="match status" value="1"/>
</dbReference>
<evidence type="ECO:0008006" key="11">
    <source>
        <dbReference type="Google" id="ProtNLM"/>
    </source>
</evidence>
<dbReference type="SMART" id="SM00028">
    <property type="entry name" value="TPR"/>
    <property type="match status" value="6"/>
</dbReference>
<keyword evidence="6" id="KW-0408">Iron</keyword>
<keyword evidence="5" id="KW-0560">Oxidoreductase</keyword>
<dbReference type="SMART" id="SM00926">
    <property type="entry name" value="Molybdop_Fe4S4"/>
    <property type="match status" value="1"/>
</dbReference>
<dbReference type="Gene3D" id="3.30.70.20">
    <property type="match status" value="1"/>
</dbReference>
<feature type="domain" description="4Fe-4S ferredoxin-type" evidence="8">
    <location>
        <begin position="429"/>
        <end position="458"/>
    </location>
</feature>
<evidence type="ECO:0000256" key="4">
    <source>
        <dbReference type="ARBA" id="ARBA00022737"/>
    </source>
</evidence>
<dbReference type="InterPro" id="IPR017900">
    <property type="entry name" value="4Fe4S_Fe_S_CS"/>
</dbReference>
<dbReference type="InterPro" id="IPR050123">
    <property type="entry name" value="Prok_molybdopt-oxidoreductase"/>
</dbReference>
<dbReference type="GO" id="GO:0016020">
    <property type="term" value="C:membrane"/>
    <property type="evidence" value="ECO:0007669"/>
    <property type="project" value="TreeGrafter"/>
</dbReference>
<dbReference type="PROSITE" id="PS50005">
    <property type="entry name" value="TPR"/>
    <property type="match status" value="1"/>
</dbReference>
<dbReference type="GO" id="GO:0046872">
    <property type="term" value="F:metal ion binding"/>
    <property type="evidence" value="ECO:0007669"/>
    <property type="project" value="UniProtKB-KW"/>
</dbReference>
<keyword evidence="3" id="KW-0732">Signal</keyword>
<organism evidence="10">
    <name type="scientific">marine sediment metagenome</name>
    <dbReference type="NCBI Taxonomy" id="412755"/>
    <lineage>
        <taxon>unclassified sequences</taxon>
        <taxon>metagenomes</taxon>
        <taxon>ecological metagenomes</taxon>
    </lineage>
</organism>
<evidence type="ECO:0000259" key="9">
    <source>
        <dbReference type="PROSITE" id="PS51669"/>
    </source>
</evidence>
<evidence type="ECO:0000256" key="5">
    <source>
        <dbReference type="ARBA" id="ARBA00023002"/>
    </source>
</evidence>
<accession>A0A0F9FHT8</accession>
<dbReference type="GO" id="GO:0003954">
    <property type="term" value="F:NADH dehydrogenase activity"/>
    <property type="evidence" value="ECO:0007669"/>
    <property type="project" value="TreeGrafter"/>
</dbReference>
<dbReference type="FunFam" id="3.30.70.20:FF:000035">
    <property type="entry name" value="Iron hydrogenase 1"/>
    <property type="match status" value="1"/>
</dbReference>
<evidence type="ECO:0000256" key="3">
    <source>
        <dbReference type="ARBA" id="ARBA00022729"/>
    </source>
</evidence>
<dbReference type="PROSITE" id="PS00198">
    <property type="entry name" value="4FE4S_FER_1"/>
    <property type="match status" value="1"/>
</dbReference>
<dbReference type="Pfam" id="PF22117">
    <property type="entry name" value="Fer4_Nqo3"/>
    <property type="match status" value="1"/>
</dbReference>
<evidence type="ECO:0000256" key="1">
    <source>
        <dbReference type="ARBA" id="ARBA00022485"/>
    </source>
</evidence>
<dbReference type="InterPro" id="IPR017896">
    <property type="entry name" value="4Fe4S_Fe-S-bd"/>
</dbReference>
<dbReference type="Pfam" id="PF10588">
    <property type="entry name" value="NADH-G_4Fe-4S_3"/>
    <property type="match status" value="1"/>
</dbReference>
<feature type="domain" description="4Fe-4S Mo/W bis-MGD-type" evidence="9">
    <location>
        <begin position="467"/>
        <end position="523"/>
    </location>
</feature>
<dbReference type="Gene3D" id="2.20.25.90">
    <property type="entry name" value="ADC-like domains"/>
    <property type="match status" value="1"/>
</dbReference>
<dbReference type="InterPro" id="IPR006656">
    <property type="entry name" value="Mopterin_OxRdtase"/>
</dbReference>
<dbReference type="InterPro" id="IPR019734">
    <property type="entry name" value="TPR_rpt"/>
</dbReference>
<keyword evidence="4" id="KW-0677">Repeat</keyword>
<dbReference type="SUPFAM" id="SSF48452">
    <property type="entry name" value="TPR-like"/>
    <property type="match status" value="2"/>
</dbReference>
<feature type="non-terminal residue" evidence="10">
    <location>
        <position position="576"/>
    </location>
</feature>
<dbReference type="PANTHER" id="PTHR43105:SF14">
    <property type="entry name" value="FORMATE DEHYDROGENASE H"/>
    <property type="match status" value="1"/>
</dbReference>
<feature type="non-terminal residue" evidence="10">
    <location>
        <position position="1"/>
    </location>
</feature>
<dbReference type="Gene3D" id="1.25.40.10">
    <property type="entry name" value="Tetratricopeptide repeat domain"/>
    <property type="match status" value="3"/>
</dbReference>
<dbReference type="EMBL" id="LAZR01032508">
    <property type="protein sequence ID" value="KKL50692.1"/>
    <property type="molecule type" value="Genomic_DNA"/>
</dbReference>
<dbReference type="Pfam" id="PF04879">
    <property type="entry name" value="Molybdop_Fe4S4"/>
    <property type="match status" value="1"/>
</dbReference>
<dbReference type="InterPro" id="IPR006963">
    <property type="entry name" value="Mopterin_OxRdtase_4Fe-4S_dom"/>
</dbReference>
<dbReference type="InterPro" id="IPR019574">
    <property type="entry name" value="NADH_UbQ_OxRdtase_Gsu_4Fe4S-bd"/>
</dbReference>
<dbReference type="SUPFAM" id="SSF53706">
    <property type="entry name" value="Formate dehydrogenase/DMSO reductase, domains 1-3"/>
    <property type="match status" value="1"/>
</dbReference>
<dbReference type="GO" id="GO:0022904">
    <property type="term" value="P:respiratory electron transport chain"/>
    <property type="evidence" value="ECO:0007669"/>
    <property type="project" value="TreeGrafter"/>
</dbReference>
<dbReference type="Pfam" id="PF13432">
    <property type="entry name" value="TPR_16"/>
    <property type="match status" value="1"/>
</dbReference>
<dbReference type="GO" id="GO:0051539">
    <property type="term" value="F:4 iron, 4 sulfur cluster binding"/>
    <property type="evidence" value="ECO:0007669"/>
    <property type="project" value="UniProtKB-KW"/>
</dbReference>
<evidence type="ECO:0000313" key="10">
    <source>
        <dbReference type="EMBL" id="KKL50692.1"/>
    </source>
</evidence>
<dbReference type="PROSITE" id="PS51669">
    <property type="entry name" value="4FE4S_MOW_BIS_MGD"/>
    <property type="match status" value="1"/>
</dbReference>
<dbReference type="InterPro" id="IPR054351">
    <property type="entry name" value="NADH_UbQ_OxRdtase_ferredoxin"/>
</dbReference>
<dbReference type="PROSITE" id="PS51379">
    <property type="entry name" value="4FE4S_FER_2"/>
    <property type="match status" value="2"/>
</dbReference>
<evidence type="ECO:0000259" key="8">
    <source>
        <dbReference type="PROSITE" id="PS51379"/>
    </source>
</evidence>
<dbReference type="AlphaFoldDB" id="A0A0F9FHT8"/>
<proteinExistence type="predicted"/>
<dbReference type="PANTHER" id="PTHR43105">
    <property type="entry name" value="RESPIRATORY NITRATE REDUCTASE"/>
    <property type="match status" value="1"/>
</dbReference>
<keyword evidence="7" id="KW-0411">Iron-sulfur</keyword>
<reference evidence="10" key="1">
    <citation type="journal article" date="2015" name="Nature">
        <title>Complex archaea that bridge the gap between prokaryotes and eukaryotes.</title>
        <authorList>
            <person name="Spang A."/>
            <person name="Saw J.H."/>
            <person name="Jorgensen S.L."/>
            <person name="Zaremba-Niedzwiedzka K."/>
            <person name="Martijn J."/>
            <person name="Lind A.E."/>
            <person name="van Eijk R."/>
            <person name="Schleper C."/>
            <person name="Guy L."/>
            <person name="Ettema T.J."/>
        </authorList>
    </citation>
    <scope>NUCLEOTIDE SEQUENCE</scope>
</reference>
<dbReference type="Pfam" id="PF00384">
    <property type="entry name" value="Molybdopterin"/>
    <property type="match status" value="1"/>
</dbReference>
<sequence>AALEHAFVELEVGDTIAQEPADAIVFFEDDDFVAGHAKHPRATHARYGRAICNYRLDNYAEAAKGITLVLKDPAFKKRDEALAVLANNHLLRKDYAGAKAAVDELIAKHPKSKRVELATLHRAQALYLLGQKAESAKACKAFLISYPKSPLRAEAQYFLALSQAALKQHTEAAATLEKLLKDFANSPYELDALLLLGQSRENLGALAEAAKQYRAMIAKAPPARQGEARYSLGVVLHNAGKYAEAIKELTAVGKADPKSQYLAPARLQLGMTQLAAGKPGLARRTLGQVAAKDASRAAMAKYGLARCDMAEKKYAPARAAVEALAAGDSDFRRRLAEESADVLLYLLMICEKAGACKLQEYAYQFGVRQSGYLSEPVTIDPVHEGAAVVYDKSKCILCGRCVEVCHNIQVSGAIDYYGRGLDTKIALPPGLSRRESDCVECGNCIDVCPTGALYCATATGAGRTWELEQVPTTCPYCGCGCTVIMNIRDNRIVKITSEPHLGINGGMLCVKGRFGCDFIDSSERLTDPLIRRDGKLVPVSWDEAMDFVAQKLCAIKQQFGPDAIGGLSSAKCTNEE</sequence>
<keyword evidence="2" id="KW-0479">Metal-binding</keyword>